<proteinExistence type="predicted"/>
<organism evidence="6 7">
    <name type="scientific">Desulfosarcina ovata subsp. sediminis</name>
    <dbReference type="NCBI Taxonomy" id="885957"/>
    <lineage>
        <taxon>Bacteria</taxon>
        <taxon>Pseudomonadati</taxon>
        <taxon>Thermodesulfobacteriota</taxon>
        <taxon>Desulfobacteria</taxon>
        <taxon>Desulfobacterales</taxon>
        <taxon>Desulfosarcinaceae</taxon>
        <taxon>Desulfosarcina</taxon>
    </lineage>
</organism>
<name>A0A5K7ZPN8_9BACT</name>
<dbReference type="Proteomes" id="UP000425960">
    <property type="component" value="Chromosome"/>
</dbReference>
<dbReference type="PANTHER" id="PTHR45739">
    <property type="entry name" value="MATRIX PROTEIN, PUTATIVE-RELATED"/>
    <property type="match status" value="1"/>
</dbReference>
<dbReference type="InterPro" id="IPR025592">
    <property type="entry name" value="DUF4347"/>
</dbReference>
<keyword evidence="3" id="KW-0325">Glycoprotein</keyword>
<evidence type="ECO:0000313" key="7">
    <source>
        <dbReference type="Proteomes" id="UP000425960"/>
    </source>
</evidence>
<protein>
    <submittedName>
        <fullName evidence="6">Uncharacterized protein</fullName>
    </submittedName>
</protein>
<feature type="domain" description="Pentraxin (PTX)" evidence="5">
    <location>
        <begin position="257"/>
        <end position="473"/>
    </location>
</feature>
<accession>A0A5K7ZPN8</accession>
<dbReference type="Gene3D" id="2.60.40.60">
    <property type="entry name" value="Cadherins"/>
    <property type="match status" value="1"/>
</dbReference>
<evidence type="ECO:0000256" key="2">
    <source>
        <dbReference type="ARBA" id="ARBA00022737"/>
    </source>
</evidence>
<dbReference type="GO" id="GO:0007156">
    <property type="term" value="P:homophilic cell adhesion via plasma membrane adhesion molecules"/>
    <property type="evidence" value="ECO:0007669"/>
    <property type="project" value="InterPro"/>
</dbReference>
<dbReference type="KEGG" id="dov:DSCO28_23750"/>
<dbReference type="Pfam" id="PF16184">
    <property type="entry name" value="Cadherin_3"/>
    <property type="match status" value="22"/>
</dbReference>
<dbReference type="GO" id="GO:0009653">
    <property type="term" value="P:anatomical structure morphogenesis"/>
    <property type="evidence" value="ECO:0007669"/>
    <property type="project" value="TreeGrafter"/>
</dbReference>
<dbReference type="Pfam" id="PF00028">
    <property type="entry name" value="Cadherin"/>
    <property type="match status" value="1"/>
</dbReference>
<evidence type="ECO:0000256" key="3">
    <source>
        <dbReference type="ARBA" id="ARBA00023180"/>
    </source>
</evidence>
<dbReference type="RefSeq" id="WP_155322409.1">
    <property type="nucleotide sequence ID" value="NZ_AP021876.1"/>
</dbReference>
<dbReference type="InterPro" id="IPR013320">
    <property type="entry name" value="ConA-like_dom_sf"/>
</dbReference>
<dbReference type="CDD" id="cd11304">
    <property type="entry name" value="Cadherin_repeat"/>
    <property type="match status" value="1"/>
</dbReference>
<evidence type="ECO:0000259" key="5">
    <source>
        <dbReference type="PROSITE" id="PS51828"/>
    </source>
</evidence>
<evidence type="ECO:0000259" key="4">
    <source>
        <dbReference type="PROSITE" id="PS50268"/>
    </source>
</evidence>
<dbReference type="PROSITE" id="PS51828">
    <property type="entry name" value="PTX_2"/>
    <property type="match status" value="1"/>
</dbReference>
<keyword evidence="1" id="KW-0732">Signal</keyword>
<dbReference type="PANTHER" id="PTHR45739:SF8">
    <property type="entry name" value="FRAS1-RELATED EXTRACELLULAR MATRIX PROTEIN 1"/>
    <property type="match status" value="1"/>
</dbReference>
<dbReference type="Pfam" id="PF14252">
    <property type="entry name" value="DUF4347"/>
    <property type="match status" value="1"/>
</dbReference>
<evidence type="ECO:0000256" key="1">
    <source>
        <dbReference type="ARBA" id="ARBA00022729"/>
    </source>
</evidence>
<dbReference type="Pfam" id="PF00354">
    <property type="entry name" value="Pentaxin"/>
    <property type="match status" value="1"/>
</dbReference>
<dbReference type="SUPFAM" id="SSF49313">
    <property type="entry name" value="Cadherin-like"/>
    <property type="match status" value="1"/>
</dbReference>
<dbReference type="InterPro" id="IPR002126">
    <property type="entry name" value="Cadherin-like_dom"/>
</dbReference>
<dbReference type="InterPro" id="IPR015919">
    <property type="entry name" value="Cadherin-like_sf"/>
</dbReference>
<dbReference type="EMBL" id="AP021876">
    <property type="protein sequence ID" value="BBO81809.1"/>
    <property type="molecule type" value="Genomic_DNA"/>
</dbReference>
<dbReference type="InterPro" id="IPR039005">
    <property type="entry name" value="CSPG_rpt"/>
</dbReference>
<dbReference type="InterPro" id="IPR051561">
    <property type="entry name" value="FRAS1_ECM"/>
</dbReference>
<dbReference type="SUPFAM" id="SSF49899">
    <property type="entry name" value="Concanavalin A-like lectins/glucanases"/>
    <property type="match status" value="1"/>
</dbReference>
<sequence>MLKTLFRCMGRRQRTAKPYSEILRYEEIEPRVLFSADAVPELDSVGMEAPAVVADMDETVQREDSVSTETAALVSEENRVELVIINGDVADAEQLVAGLRAANDSRKIEVVALDATRDGIQQVSEILAGRSDLSAVHFITHGNDGSINLGNTWLNTETLEQFSTAIADWGDALTNSGDILFYGCNIAADSDGQSLINGIAELTGADVAASDDLTGNASLGGDWDLEATVGDVETDVVFTDTFRSQWMGVLNVSDLSSGIELNIDGGNDAYLLANDGGAILGGLSEITFEVSFQMDYREFVALASYATSDTNNNDFVVELRGDGTAKVTINGESTAYVSGINYDTLMDGTIHHLAFSWNNTGAWAIYADGVLTDSGTGLATGQTIRGSVGTGELLFGQEQDTLLGGFVNWQGFTGTLYDVRIWNYVRSDAEIESYYQQKFDSGSLPAGLIANWQMDGFNGSNEVVDVVSVNVSDNNLSIGHATGTDFSTSTPVEDLNIDENSANGTSVGFVVPSDSNPLSGAEFELTDDADGRFAIDISTGEITVADGSGLDYETATSHNITILVTDSDSNSHSESMTIVVNDVDDNAPTVVNQSMTVSEGATDAALTTDDLSSTDADTDDATLIYTVGNVTNGTLTINGSVWASSSNDSFTQQDIIDGKVVYSHDGTNTTSDSFTYSIADPTGNTLSGQTFSITVTAVDDDTPAVVNQSMTVSEGATDVALTTDDLSSTDADTDDATLIYTVSNVTNGTLTINGSVWASSSNDSFTQQDIIDGKVVYSHDGTNTTSDSFTYSIADPTGNTLSGQTFSITVTAVDDDTPTVVNQSMTVSEGATNVALTTDDLSSTDADTDDASLIYTVGNVTNGTLTINGSAWASGTNDSFTQQDIIDGKVIYSHDDTNTTSDSFSYSVADPTGNSLAGQTFSITVTAVDDDTPAVVNQSMTVSEGATNVALTTDDLSSTDADTDDATLIYTVGNVTNGTLTINGSAWASGTNDSFTQQDIIDGKVIYSHDDTNTTSDSFSYSVADPTGNSLAGQTFSITVTAVDDDTPAVVNQSMTVSEGATDVALTTDDLSSTDADTDDATLIYTVGNVTNGTLTINGSAWASGSNDSFTQQDIIDGKVVYSHDGTNTTSDSFSYSVADPTGNTLSGQTFSITITAVDDDAPTVVNQSMTVSEGATDVALTTDDLSSTDADTDDATLIYTVGNVTNGTLTINGSAWASGTNDSFTQQDIIDGKVIYSHDDTNTTSDSFSYSVADPTGNSLAGQTFSITVTAVDDDAPTVVNQSMTVSEGATDVALTTDDLSSTDADTDDASLIYTVGNVTNGTLTINGSAWASGTNDSFTQQDIIDGKVIYSHDDTNTTSDSFSYSVADPTGNSLAGQAFSITVTAVDDDTPAVVNQSMTVSEGATDVALTTDDLSSTDADTDDASLIYTVGNVTNGTLTINGSAWASGTNDSFTQQDIIDGKVIYSHDDTNTTSDSFSYSVADPTGNSLAGQTFSITVTAVDDDTSTVVNQSMTVSEGATDVALTTDDLSSTDADTDDATLIYTVSNVTNGTLTINGSVWASSSNDSFTQQDIIDGKVVYSHDGTNTTSDSFTYSIADPTGNTLSGQTFSITVTAVDDDTPTVVNQSMTVSEGATNVALTTDDLSSTDADTDDASLIYTVGNVTNGTLTINGSAWASGTNDSFTQQDIIDGKVVYSHDGTNTTSDSFSYSVADPTGNTLSGQTFSITITAVDDDAPTVVNQSMTVSEGATDVALTTDDLSSTDADTDDATLIYTVGNVTNGTLTINGSAWASGSNDSFTQQDIIDGKVIYSHDDTNTTSDSFSYSIEDPTGNSLAGQTFSITVTAVDDDAPTVVNQSMTVSEGATNVALTTDDLSSTDADTDDASLIYTVGNVTNGTLTINGSAWASGTNDSFTQQDIIDGKVVYSHDGTNTTSDAFTYSVADPTGNSLTGQAFSITVTAVDDDAPTQVNNTGSTVAEGGTDTISNTELRYDDSEQAASSVSYTVTSGPANGQLELTGNSGVAVTSFTQAQIDAGEVVYVHDGSNTTTDSFTFNVDDSQGNTLAGQTFAFTITAVDDDAPVQVNNTGSTVAEGGTDTITNTELRYDDSEQPASSVSYTVTSGPANGQLELTSNAGISITSFTQSQIDAGEVVYVHDGSNTTIDSFTFNVDDSQGNTLAGQTFAFTITAVDDDAPVQVNNTGSTVAEGGTDTISNTELRYDDSEQPASSVSYTVTNGPANGQLELTGNPGTSITSFTQAQIDASEVVYIHDGSNTTSDSFTFNVDDSQGNTLAGQTFAFTITAVDDDAPVQVNNTGSTVAEGGTDTITNTELRYDDSEQPASSVSYTVTSGPANGQLELTSNAGTSITSFTQAQIDAGEVVYIHDGSNTNSDSFNFSMDDGQGNSLAGQSFAITITAVDDDSPVQVNNTGSTVAEGGTDTISNAELRYDDSEQAASSVSYTVTSGPANGQLELTSNSGVSVSSFTQAQIDASEVVYVHDGSNTTSDSFTFNVDDSQGNTLAGQTFAFTITAVDDDAPVQVNNTGSTVAEGGTDTISNTELRYDDSEQPASSVSYTVTSGPANGQLELTSNAGTSITSFTQAQIDASEVVYIHDGSNTTSDSFTFNVDDSQGNTLAGQTFAFTITAVDDDAPVQVNNTGSTVAEGGTDTITNTELRYDDSEQPASSVSYTVTSGPANGQLELTGNPGTSITSFTQAQIDASEVVYVHDGSNTTSDSFTFNVDDSQGNTLAGQTFAFTITAVDDDAPVQVNNTGSTVAEGGTDSITNTELRYDDSEQAASSVSYTVTSGPANGQLELTGNPGTSITSFTQAQIDAGEVVYIHDGSSSDSFTFSVDDGQGNTLTGQLFSITVTAVDDDAPTVVNQSMTVAEGATNRALTLSDLQSTDADADDTSLIYTVGNVTNGTLTIDGSAWASSTNDSFTQQDIIDGKVVYFHDGTNTTSDSFTYSVADPTGNTLSSQTFSITVTAVDDDAPTVVNQSMTVSEGATDVTLSTDDLSSTDADTDDTSLIYTVSNVTNGTLTINGSAWTSGTNESFTQQDIIDGNVVYTHDGTNTTSDSFAYSVADPTGNTLSGQTFSITVTAVDDDAPIMVNQSMTVSEGATNRTLTLSDLQSTDADTNDTSLIYTVSNVTNGTLTINGSAWASG</sequence>
<dbReference type="PROSITE" id="PS50268">
    <property type="entry name" value="CADHERIN_2"/>
    <property type="match status" value="1"/>
</dbReference>
<dbReference type="SMART" id="SM00112">
    <property type="entry name" value="CA"/>
    <property type="match status" value="1"/>
</dbReference>
<dbReference type="GO" id="GO:0016020">
    <property type="term" value="C:membrane"/>
    <property type="evidence" value="ECO:0007669"/>
    <property type="project" value="InterPro"/>
</dbReference>
<reference evidence="6 7" key="1">
    <citation type="submission" date="2019-11" db="EMBL/GenBank/DDBJ databases">
        <title>Comparative genomics of hydrocarbon-degrading Desulfosarcina strains.</title>
        <authorList>
            <person name="Watanabe M."/>
            <person name="Kojima H."/>
            <person name="Fukui M."/>
        </authorList>
    </citation>
    <scope>NUCLEOTIDE SEQUENCE [LARGE SCALE GENOMIC DNA]</scope>
    <source>
        <strain evidence="6 7">28bB2T</strain>
    </source>
</reference>
<feature type="domain" description="Cadherin" evidence="4">
    <location>
        <begin position="489"/>
        <end position="590"/>
    </location>
</feature>
<gene>
    <name evidence="6" type="ORF">DSCO28_23750</name>
</gene>
<evidence type="ECO:0000313" key="6">
    <source>
        <dbReference type="EMBL" id="BBO81809.1"/>
    </source>
</evidence>
<dbReference type="SMART" id="SM00159">
    <property type="entry name" value="PTX"/>
    <property type="match status" value="1"/>
</dbReference>
<dbReference type="PROSITE" id="PS51854">
    <property type="entry name" value="CSPG"/>
    <property type="match status" value="22"/>
</dbReference>
<dbReference type="InterPro" id="IPR001759">
    <property type="entry name" value="PTX_dom"/>
</dbReference>
<dbReference type="GO" id="GO:0005509">
    <property type="term" value="F:calcium ion binding"/>
    <property type="evidence" value="ECO:0007669"/>
    <property type="project" value="InterPro"/>
</dbReference>
<keyword evidence="2" id="KW-0677">Repeat</keyword>